<protein>
    <recommendedName>
        <fullName evidence="1">TP-1001-like C-terminal domain-containing protein</fullName>
    </recommendedName>
</protein>
<accession>A0A975IEQ5</accession>
<dbReference type="KEGG" id="tpav:HRQ91_03045"/>
<evidence type="ECO:0000313" key="3">
    <source>
        <dbReference type="Proteomes" id="UP000671908"/>
    </source>
</evidence>
<reference evidence="2 3" key="1">
    <citation type="journal article" date="2021" name="Microbiol. Resour. Announc.">
        <title>Complete Genome Sequences of Three Human Oral Treponema parvum Isolates.</title>
        <authorList>
            <person name="Zeng H."/>
            <person name="Watt R.M."/>
        </authorList>
    </citation>
    <scope>NUCLEOTIDE SEQUENCE [LARGE SCALE GENOMIC DNA]</scope>
    <source>
        <strain evidence="2 3">ATCC 700770</strain>
    </source>
</reference>
<dbReference type="AlphaFoldDB" id="A0A975IEQ5"/>
<dbReference type="InterPro" id="IPR058683">
    <property type="entry name" value="TP_1001-like_C"/>
</dbReference>
<sequence length="390" mass="42494">MQKTARSKDRKLFLKRFFSVFFQTLFWSVAVLSSVYNISCRISAEGIQILSGDYESPKILSIVAESEKKIRVSLSEEVNVIGLTLSKQSAVLSDTLTSVFGGEPDNEFFPSSLYAACGVENSIPISIESEEGGRLIICNLAMPTEIGRKYVLYGEIEDKNGNTLTFSSPVIGFNPRAARVVFSEIQDRSTEKGGVEFIELYVLEPGNLSGLVISSANDGKDYDVCLPPVEVDAGDFVVVHLRNSGDGCISEYGDDLELSTAQGSSSSRDIWIVNTDSRLGSTQDVLLLEDGNRSSLIDAFLYTKNSKTQWMKAPLEEAARRAYESGIWKNGCSIDNAFKVSGDSMQCIFARKNLSALDSAAESGTLPAGGIRVVPEDWERKTASSVTPGR</sequence>
<feature type="domain" description="TP-1001-like C-terminal" evidence="1">
    <location>
        <begin position="178"/>
        <end position="378"/>
    </location>
</feature>
<keyword evidence="3" id="KW-1185">Reference proteome</keyword>
<dbReference type="EMBL" id="CP054142">
    <property type="protein sequence ID" value="QTQ13514.1"/>
    <property type="molecule type" value="Genomic_DNA"/>
</dbReference>
<organism evidence="2 3">
    <name type="scientific">Treponema parvum</name>
    <dbReference type="NCBI Taxonomy" id="138851"/>
    <lineage>
        <taxon>Bacteria</taxon>
        <taxon>Pseudomonadati</taxon>
        <taxon>Spirochaetota</taxon>
        <taxon>Spirochaetia</taxon>
        <taxon>Spirochaetales</taxon>
        <taxon>Treponemataceae</taxon>
        <taxon>Treponema</taxon>
    </lineage>
</organism>
<evidence type="ECO:0000259" key="1">
    <source>
        <dbReference type="Pfam" id="PF26342"/>
    </source>
</evidence>
<dbReference type="Proteomes" id="UP000671908">
    <property type="component" value="Chromosome"/>
</dbReference>
<dbReference type="Pfam" id="PF26342">
    <property type="entry name" value="TP_1001_2nd"/>
    <property type="match status" value="1"/>
</dbReference>
<evidence type="ECO:0000313" key="2">
    <source>
        <dbReference type="EMBL" id="QTQ13514.1"/>
    </source>
</evidence>
<name>A0A975IEQ5_9SPIR</name>
<proteinExistence type="predicted"/>
<dbReference type="RefSeq" id="WP_210120203.1">
    <property type="nucleotide sequence ID" value="NZ_CP054142.1"/>
</dbReference>
<gene>
    <name evidence="2" type="ORF">HRQ91_03045</name>
</gene>